<dbReference type="EMBL" id="KN819395">
    <property type="protein sequence ID" value="KIJ10822.1"/>
    <property type="molecule type" value="Genomic_DNA"/>
</dbReference>
<organism evidence="1 2">
    <name type="scientific">Paxillus involutus ATCC 200175</name>
    <dbReference type="NCBI Taxonomy" id="664439"/>
    <lineage>
        <taxon>Eukaryota</taxon>
        <taxon>Fungi</taxon>
        <taxon>Dikarya</taxon>
        <taxon>Basidiomycota</taxon>
        <taxon>Agaricomycotina</taxon>
        <taxon>Agaricomycetes</taxon>
        <taxon>Agaricomycetidae</taxon>
        <taxon>Boletales</taxon>
        <taxon>Paxilineae</taxon>
        <taxon>Paxillaceae</taxon>
        <taxon>Paxillus</taxon>
    </lineage>
</organism>
<reference evidence="2" key="2">
    <citation type="submission" date="2015-01" db="EMBL/GenBank/DDBJ databases">
        <title>Evolutionary Origins and Diversification of the Mycorrhizal Mutualists.</title>
        <authorList>
            <consortium name="DOE Joint Genome Institute"/>
            <consortium name="Mycorrhizal Genomics Consortium"/>
            <person name="Kohler A."/>
            <person name="Kuo A."/>
            <person name="Nagy L.G."/>
            <person name="Floudas D."/>
            <person name="Copeland A."/>
            <person name="Barry K.W."/>
            <person name="Cichocki N."/>
            <person name="Veneault-Fourrey C."/>
            <person name="LaButti K."/>
            <person name="Lindquist E.A."/>
            <person name="Lipzen A."/>
            <person name="Lundell T."/>
            <person name="Morin E."/>
            <person name="Murat C."/>
            <person name="Riley R."/>
            <person name="Ohm R."/>
            <person name="Sun H."/>
            <person name="Tunlid A."/>
            <person name="Henrissat B."/>
            <person name="Grigoriev I.V."/>
            <person name="Hibbett D.S."/>
            <person name="Martin F."/>
        </authorList>
    </citation>
    <scope>NUCLEOTIDE SEQUENCE [LARGE SCALE GENOMIC DNA]</scope>
    <source>
        <strain evidence="2">ATCC 200175</strain>
    </source>
</reference>
<accession>A0A0C9TSK3</accession>
<sequence length="128" mass="14717">MGLLPPGLNVELHLLNARYQKNEKKIEISVDDKVEWSYKWTNTFAPLLDQDLFIPLSSTVKISLIGKHRVRRHRLGCYSARVIDFLLDQETPLTLQDDRHGSCATITMRLAPLRLDVGLQHDILMRPS</sequence>
<dbReference type="HOGENOM" id="CLU_2114732_0_0_1"/>
<dbReference type="OrthoDB" id="10377885at2759"/>
<protein>
    <submittedName>
        <fullName evidence="1">Uncharacterized protein</fullName>
    </submittedName>
</protein>
<name>A0A0C9TSK3_PAXIN</name>
<dbReference type="Proteomes" id="UP000053647">
    <property type="component" value="Unassembled WGS sequence"/>
</dbReference>
<evidence type="ECO:0000313" key="1">
    <source>
        <dbReference type="EMBL" id="KIJ10822.1"/>
    </source>
</evidence>
<proteinExistence type="predicted"/>
<dbReference type="AlphaFoldDB" id="A0A0C9TSK3"/>
<gene>
    <name evidence="1" type="ORF">PAXINDRAFT_16218</name>
</gene>
<keyword evidence="2" id="KW-1185">Reference proteome</keyword>
<evidence type="ECO:0000313" key="2">
    <source>
        <dbReference type="Proteomes" id="UP000053647"/>
    </source>
</evidence>
<reference evidence="1 2" key="1">
    <citation type="submission" date="2014-06" db="EMBL/GenBank/DDBJ databases">
        <authorList>
            <consortium name="DOE Joint Genome Institute"/>
            <person name="Kuo A."/>
            <person name="Kohler A."/>
            <person name="Nagy L.G."/>
            <person name="Floudas D."/>
            <person name="Copeland A."/>
            <person name="Barry K.W."/>
            <person name="Cichocki N."/>
            <person name="Veneault-Fourrey C."/>
            <person name="LaButti K."/>
            <person name="Lindquist E.A."/>
            <person name="Lipzen A."/>
            <person name="Lundell T."/>
            <person name="Morin E."/>
            <person name="Murat C."/>
            <person name="Sun H."/>
            <person name="Tunlid A."/>
            <person name="Henrissat B."/>
            <person name="Grigoriev I.V."/>
            <person name="Hibbett D.S."/>
            <person name="Martin F."/>
            <person name="Nordberg H.P."/>
            <person name="Cantor M.N."/>
            <person name="Hua S.X."/>
        </authorList>
    </citation>
    <scope>NUCLEOTIDE SEQUENCE [LARGE SCALE GENOMIC DNA]</scope>
    <source>
        <strain evidence="1 2">ATCC 200175</strain>
    </source>
</reference>